<dbReference type="PROSITE" id="PS00022">
    <property type="entry name" value="EGF_1"/>
    <property type="match status" value="3"/>
</dbReference>
<keyword evidence="4 7" id="KW-1015">Disulfide bond</keyword>
<keyword evidence="2 8" id="KW-0812">Transmembrane</keyword>
<dbReference type="CDD" id="cd00053">
    <property type="entry name" value="EGF"/>
    <property type="match status" value="1"/>
</dbReference>
<dbReference type="GO" id="GO:0007156">
    <property type="term" value="P:homophilic cell adhesion via plasma membrane adhesion molecules"/>
    <property type="evidence" value="ECO:0007669"/>
    <property type="project" value="InterPro"/>
</dbReference>
<dbReference type="SMART" id="SM00112">
    <property type="entry name" value="CA"/>
    <property type="match status" value="6"/>
</dbReference>
<dbReference type="CDD" id="cd00054">
    <property type="entry name" value="EGF_CA"/>
    <property type="match status" value="2"/>
</dbReference>
<dbReference type="SUPFAM" id="SSF57196">
    <property type="entry name" value="EGF/Laminin"/>
    <property type="match status" value="3"/>
</dbReference>
<dbReference type="PROSITE" id="PS00010">
    <property type="entry name" value="ASX_HYDROXYL"/>
    <property type="match status" value="2"/>
</dbReference>
<comment type="caution">
    <text evidence="7">Lacks conserved residue(s) required for the propagation of feature annotation.</text>
</comment>
<evidence type="ECO:0000256" key="4">
    <source>
        <dbReference type="ARBA" id="ARBA00023157"/>
    </source>
</evidence>
<feature type="domain" description="EGF-like" evidence="9">
    <location>
        <begin position="1143"/>
        <end position="1180"/>
    </location>
</feature>
<feature type="domain" description="EGF-like" evidence="9">
    <location>
        <begin position="1224"/>
        <end position="1260"/>
    </location>
</feature>
<comment type="subcellular location">
    <subcellularLocation>
        <location evidence="1">Membrane</location>
        <topology evidence="1">Single-pass membrane protein</topology>
    </subcellularLocation>
</comment>
<dbReference type="PROSITE" id="PS01187">
    <property type="entry name" value="EGF_CA"/>
    <property type="match status" value="1"/>
</dbReference>
<evidence type="ECO:0000256" key="3">
    <source>
        <dbReference type="ARBA" id="ARBA00022989"/>
    </source>
</evidence>
<feature type="domain" description="Cadherin" evidence="10">
    <location>
        <begin position="610"/>
        <end position="704"/>
    </location>
</feature>
<evidence type="ECO:0000256" key="1">
    <source>
        <dbReference type="ARBA" id="ARBA00004167"/>
    </source>
</evidence>
<sequence length="1464" mass="161050">MNEIISRSPVLVRHPILPVRWNVLRVRLLSPVFCDYMEEYKPFMSDGFISIVDDTTLQPIKILRDTGASQSLLLEGVLPLSEKTSVGASQGRCRVSIDVPLHRIYLKSDLITGPVIVGVRPNLPIEGVTLLLGNDPARNKVVAEPIVTSEPVVDVKLPEDDAELYPACVVTRAMARKQQDEDLQENQFDYMDLSDTFLDDIEGPGSSEKAIIRPPSVNKNVIMPWPDVNSHSLDRKNLFEEQHKDPEVNGSIPLDKNQMNISITCQDSGEPPLSKTVLVNIQIKETIEVPKIIFLQDQKTVPENEETFTVGQVLIVHQLTMDALTGPFVYLLSDQDMPFKLDGDSLKIKEPLNYEEQSEWEVTVTASGTYNEKPFNLTESFKIQVADVNEKPIKIRVYGGGYLHENSQTGTVIGDLNTEDHEKDQTYSYSLLAVAKGLDISKSDPYIEDAFVLDGRTLKIGSRAEVINFEESSVFTIQVKSTDSGEPSLSVTDTINIVISDVNDPPTDIHLDSSVIAENSPVDTIVGNVIVQDEDKNQKHKCDVQNSVVVPFDITDDLKLIVKKEKLDYEETNTYVIDVICRDAGLDGSHLSYQKALIVNVTDINEPPTDIEITNLDVSESLLSGQVVSKVSARDPESQQLTFSVEGSTPFKIEGENTIVTSGQLDFEETSEYTITIKVTDEEGLFSTKEFVFKVKDENEAPTGIKLDNNQVEENIEGGTVIGTFSTEDPDRGQTFTYTLLPGDSDGYFAISGNKLVAGQSTLDYETNNEYKMLVESKDNGILSKSVQEEIIIFVRDLNDPPESIIFGNVSPLDEDTTLKTIVTAIQVDDPDAGQSHSCNLQTISTPFAIFTNDNAEKSLVLTNVLDFETTKIYNLVVQCSDGEFSIQKNLQIEVNDKNEAPTSIDLSGSQTILADAKVGDLIGQFSTKDPDQNQAHNFVLKGPNSDLFKIDGSKLLVDSAIPTAVLTSANPVITITVRVSDNGDPIEYLQQNITLLVTNIQVVAAELPSVALDNLDVAEDSDVGTIIGTLYNVNQSVEDNIIFEFEKNPGGFFSIKDNKHLVLEKSLADYAGTSVTVVIRVRNVETFEQSSQEVTILIKQVDRCFNNGKTCDENARCVKLNATYHMCNCEHGFTGNGYSCLNIDDCAGEDTCQNGATCVDGIDTFSCICQKEFNGLRCEKSLQPENPCTKNPCKNNAACLSEDGKSYVCNCAPGWTGGTCSDSIDDCQNSVCLAGGQCVDKHRTYICNCAQDRTGPRCQYFSSSCNANACENNKTNICIPLYNKDNYACGKSVKLTIDVPKNADLDEPEYKARMNDIILELLDRKGISTTSRRRKRRSADSGEVQVYVESITDNGDATVTVSFVVLNTNDIAFTEEEVNDMLYKSCTDLERENLFETEVCPAVIGLHEQQTIVPEEKEEGGLSVAVIGGGIGGAVVLIIIIGIIIVIVKRKKTDSGNGYKELK</sequence>
<dbReference type="PROSITE" id="PS01186">
    <property type="entry name" value="EGF_2"/>
    <property type="match status" value="2"/>
</dbReference>
<evidence type="ECO:0000256" key="8">
    <source>
        <dbReference type="SAM" id="Phobius"/>
    </source>
</evidence>
<feature type="domain" description="EGF-like" evidence="9">
    <location>
        <begin position="1185"/>
        <end position="1222"/>
    </location>
</feature>
<proteinExistence type="predicted"/>
<keyword evidence="7" id="KW-0245">EGF-like domain</keyword>
<dbReference type="OrthoDB" id="10043560at2759"/>
<dbReference type="InterPro" id="IPR000152">
    <property type="entry name" value="EGF-type_Asp/Asn_hydroxyl_site"/>
</dbReference>
<dbReference type="InterPro" id="IPR015919">
    <property type="entry name" value="Cadherin-like_sf"/>
</dbReference>
<dbReference type="PROSITE" id="PS50026">
    <property type="entry name" value="EGF_3"/>
    <property type="match status" value="4"/>
</dbReference>
<dbReference type="PANTHER" id="PTHR24028:SF316">
    <property type="entry name" value="NEURAL-CADHERIN-LIKE"/>
    <property type="match status" value="1"/>
</dbReference>
<dbReference type="InterPro" id="IPR050174">
    <property type="entry name" value="Protocadherin/Cadherin-CA"/>
</dbReference>
<dbReference type="SMART" id="SM00181">
    <property type="entry name" value="EGF"/>
    <property type="match status" value="4"/>
</dbReference>
<dbReference type="Gene3D" id="2.60.40.60">
    <property type="entry name" value="Cadherins"/>
    <property type="match status" value="7"/>
</dbReference>
<evidence type="ECO:0000256" key="5">
    <source>
        <dbReference type="ARBA" id="ARBA00023180"/>
    </source>
</evidence>
<feature type="disulfide bond" evidence="7">
    <location>
        <begin position="1250"/>
        <end position="1259"/>
    </location>
</feature>
<dbReference type="Gene3D" id="2.10.25.10">
    <property type="entry name" value="Laminin"/>
    <property type="match status" value="4"/>
</dbReference>
<keyword evidence="8" id="KW-0472">Membrane</keyword>
<keyword evidence="12" id="KW-1185">Reference proteome</keyword>
<organism evidence="11 12">
    <name type="scientific">Mytilus galloprovincialis</name>
    <name type="common">Mediterranean mussel</name>
    <dbReference type="NCBI Taxonomy" id="29158"/>
    <lineage>
        <taxon>Eukaryota</taxon>
        <taxon>Metazoa</taxon>
        <taxon>Spiralia</taxon>
        <taxon>Lophotrochozoa</taxon>
        <taxon>Mollusca</taxon>
        <taxon>Bivalvia</taxon>
        <taxon>Autobranchia</taxon>
        <taxon>Pteriomorphia</taxon>
        <taxon>Mytilida</taxon>
        <taxon>Mytiloidea</taxon>
        <taxon>Mytilidae</taxon>
        <taxon>Mytilinae</taxon>
        <taxon>Mytilus</taxon>
    </lineage>
</organism>
<protein>
    <submittedName>
        <fullName evidence="11">Protocadherin Fat 4</fullName>
    </submittedName>
</protein>
<dbReference type="Pfam" id="PF00028">
    <property type="entry name" value="Cadherin"/>
    <property type="match status" value="2"/>
</dbReference>
<accession>A0A8B6BQ11</accession>
<keyword evidence="5" id="KW-0325">Glycoprotein</keyword>
<dbReference type="PANTHER" id="PTHR24028">
    <property type="entry name" value="CADHERIN-87A"/>
    <property type="match status" value="1"/>
</dbReference>
<dbReference type="Proteomes" id="UP000596742">
    <property type="component" value="Unassembled WGS sequence"/>
</dbReference>
<dbReference type="GO" id="GO:0005886">
    <property type="term" value="C:plasma membrane"/>
    <property type="evidence" value="ECO:0007669"/>
    <property type="project" value="TreeGrafter"/>
</dbReference>
<dbReference type="PRINTS" id="PR00205">
    <property type="entry name" value="CADHERIN"/>
</dbReference>
<dbReference type="InterPro" id="IPR001881">
    <property type="entry name" value="EGF-like_Ca-bd_dom"/>
</dbReference>
<feature type="transmembrane region" description="Helical" evidence="8">
    <location>
        <begin position="1423"/>
        <end position="1449"/>
    </location>
</feature>
<name>A0A8B6BQ11_MYTGA</name>
<evidence type="ECO:0000259" key="9">
    <source>
        <dbReference type="PROSITE" id="PS50026"/>
    </source>
</evidence>
<dbReference type="EMBL" id="UYJE01000444">
    <property type="protein sequence ID" value="VDH93393.1"/>
    <property type="molecule type" value="Genomic_DNA"/>
</dbReference>
<dbReference type="InterPro" id="IPR018097">
    <property type="entry name" value="EGF_Ca-bd_CS"/>
</dbReference>
<evidence type="ECO:0000313" key="12">
    <source>
        <dbReference type="Proteomes" id="UP000596742"/>
    </source>
</evidence>
<gene>
    <name evidence="11" type="ORF">MGAL_10B042465</name>
</gene>
<keyword evidence="3 8" id="KW-1133">Transmembrane helix</keyword>
<dbReference type="CDD" id="cd11304">
    <property type="entry name" value="Cadherin_repeat"/>
    <property type="match status" value="6"/>
</dbReference>
<evidence type="ECO:0000313" key="11">
    <source>
        <dbReference type="EMBL" id="VDH93393.1"/>
    </source>
</evidence>
<dbReference type="SMART" id="SM00179">
    <property type="entry name" value="EGF_CA"/>
    <property type="match status" value="3"/>
</dbReference>
<comment type="caution">
    <text evidence="11">The sequence shown here is derived from an EMBL/GenBank/DDBJ whole genome shotgun (WGS) entry which is preliminary data.</text>
</comment>
<feature type="disulfide bond" evidence="7">
    <location>
        <begin position="1212"/>
        <end position="1221"/>
    </location>
</feature>
<reference evidence="11" key="1">
    <citation type="submission" date="2018-11" db="EMBL/GenBank/DDBJ databases">
        <authorList>
            <person name="Alioto T."/>
            <person name="Alioto T."/>
        </authorList>
    </citation>
    <scope>NUCLEOTIDE SEQUENCE</scope>
</reference>
<feature type="domain" description="EGF-like" evidence="9">
    <location>
        <begin position="1101"/>
        <end position="1142"/>
    </location>
</feature>
<feature type="domain" description="Cadherin" evidence="10">
    <location>
        <begin position="300"/>
        <end position="394"/>
    </location>
</feature>
<dbReference type="GO" id="GO:0005509">
    <property type="term" value="F:calcium ion binding"/>
    <property type="evidence" value="ECO:0007669"/>
    <property type="project" value="UniProtKB-UniRule"/>
</dbReference>
<feature type="domain" description="Cadherin" evidence="10">
    <location>
        <begin position="403"/>
        <end position="508"/>
    </location>
</feature>
<feature type="domain" description="Cadherin" evidence="10">
    <location>
        <begin position="516"/>
        <end position="610"/>
    </location>
</feature>
<dbReference type="PROSITE" id="PS50268">
    <property type="entry name" value="CADHERIN_2"/>
    <property type="match status" value="6"/>
</dbReference>
<dbReference type="Pfam" id="PF00008">
    <property type="entry name" value="EGF"/>
    <property type="match status" value="2"/>
</dbReference>
<feature type="disulfide bond" evidence="7">
    <location>
        <begin position="1170"/>
        <end position="1179"/>
    </location>
</feature>
<evidence type="ECO:0000256" key="7">
    <source>
        <dbReference type="PROSITE-ProRule" id="PRU00076"/>
    </source>
</evidence>
<dbReference type="SUPFAM" id="SSF49313">
    <property type="entry name" value="Cadherin-like"/>
    <property type="match status" value="6"/>
</dbReference>
<evidence type="ECO:0000259" key="10">
    <source>
        <dbReference type="PROSITE" id="PS50268"/>
    </source>
</evidence>
<evidence type="ECO:0000256" key="6">
    <source>
        <dbReference type="PROSITE-ProRule" id="PRU00043"/>
    </source>
</evidence>
<evidence type="ECO:0000256" key="2">
    <source>
        <dbReference type="ARBA" id="ARBA00022692"/>
    </source>
</evidence>
<dbReference type="InterPro" id="IPR002126">
    <property type="entry name" value="Cadherin-like_dom"/>
</dbReference>
<feature type="domain" description="Cadherin" evidence="10">
    <location>
        <begin position="813"/>
        <end position="904"/>
    </location>
</feature>
<feature type="domain" description="Cadherin" evidence="10">
    <location>
        <begin position="711"/>
        <end position="804"/>
    </location>
</feature>
<dbReference type="InterPro" id="IPR000742">
    <property type="entry name" value="EGF"/>
</dbReference>
<keyword evidence="6" id="KW-0106">Calcium</keyword>